<dbReference type="SUPFAM" id="SSF55035">
    <property type="entry name" value="NAD-binding domain of HMG-CoA reductase"/>
    <property type="match status" value="1"/>
</dbReference>
<dbReference type="NCBIfam" id="TIGR00533">
    <property type="entry name" value="HMG_CoA_R_NADP"/>
    <property type="match status" value="1"/>
</dbReference>
<dbReference type="FunFam" id="3.30.70.420:FF:000001">
    <property type="entry name" value="3-hydroxy-3-methylglutaryl coenzyme A reductase"/>
    <property type="match status" value="1"/>
</dbReference>
<evidence type="ECO:0000256" key="7">
    <source>
        <dbReference type="ARBA" id="ARBA00023002"/>
    </source>
</evidence>
<keyword evidence="7 9" id="KW-0560">Oxidoreductase</keyword>
<dbReference type="Proteomes" id="UP000271241">
    <property type="component" value="Unassembled WGS sequence"/>
</dbReference>
<dbReference type="PRINTS" id="PR00071">
    <property type="entry name" value="HMGCOARDTASE"/>
</dbReference>
<dbReference type="InterPro" id="IPR009029">
    <property type="entry name" value="HMG_CoA_Rdtase_sub-bd_dom_sf"/>
</dbReference>
<dbReference type="InterPro" id="IPR053958">
    <property type="entry name" value="HMGCR/SNAP/NPC1-like_SSD"/>
</dbReference>
<dbReference type="PROSITE" id="PS50065">
    <property type="entry name" value="HMG_COA_REDUCTASE_4"/>
    <property type="match status" value="1"/>
</dbReference>
<accession>A0A4P9XRD4</accession>
<dbReference type="InterPro" id="IPR004554">
    <property type="entry name" value="HMG_CoA_Rdtase_eu_arc"/>
</dbReference>
<dbReference type="FunFam" id="3.90.770.10:FF:000001">
    <property type="entry name" value="3-hydroxy-3-methylglutaryl coenzyme A reductase"/>
    <property type="match status" value="1"/>
</dbReference>
<comment type="subcellular location">
    <subcellularLocation>
        <location evidence="1 9">Endoplasmic reticulum membrane</location>
        <topology evidence="1 9">Multi-pass membrane protein</topology>
    </subcellularLocation>
</comment>
<dbReference type="Gene3D" id="1.10.3270.10">
    <property type="entry name" value="HMGR, N-terminal domain"/>
    <property type="match status" value="1"/>
</dbReference>
<keyword evidence="3 9" id="KW-0812">Transmembrane</keyword>
<dbReference type="GO" id="GO:0004420">
    <property type="term" value="F:hydroxymethylglutaryl-CoA reductase (NADPH) activity"/>
    <property type="evidence" value="ECO:0007669"/>
    <property type="project" value="UniProtKB-EC"/>
</dbReference>
<feature type="transmembrane region" description="Helical" evidence="9">
    <location>
        <begin position="175"/>
        <end position="204"/>
    </location>
</feature>
<feature type="compositionally biased region" description="Polar residues" evidence="10">
    <location>
        <begin position="241"/>
        <end position="251"/>
    </location>
</feature>
<dbReference type="SUPFAM" id="SSF56542">
    <property type="entry name" value="Substrate-binding domain of HMG-CoA reductase"/>
    <property type="match status" value="1"/>
</dbReference>
<keyword evidence="4 9" id="KW-0256">Endoplasmic reticulum</keyword>
<evidence type="ECO:0000256" key="4">
    <source>
        <dbReference type="ARBA" id="ARBA00022824"/>
    </source>
</evidence>
<feature type="region of interest" description="Disordered" evidence="10">
    <location>
        <begin position="911"/>
        <end position="937"/>
    </location>
</feature>
<dbReference type="Gene3D" id="3.30.70.420">
    <property type="entry name" value="Hydroxymethylglutaryl-CoA reductase, class I/II, NAD/NADP-binding domain"/>
    <property type="match status" value="1"/>
</dbReference>
<dbReference type="GO" id="GO:0006696">
    <property type="term" value="P:ergosterol biosynthetic process"/>
    <property type="evidence" value="ECO:0007669"/>
    <property type="project" value="TreeGrafter"/>
</dbReference>
<organism evidence="12 13">
    <name type="scientific">Thamnocephalis sphaerospora</name>
    <dbReference type="NCBI Taxonomy" id="78915"/>
    <lineage>
        <taxon>Eukaryota</taxon>
        <taxon>Fungi</taxon>
        <taxon>Fungi incertae sedis</taxon>
        <taxon>Zoopagomycota</taxon>
        <taxon>Zoopagomycotina</taxon>
        <taxon>Zoopagomycetes</taxon>
        <taxon>Zoopagales</taxon>
        <taxon>Sigmoideomycetaceae</taxon>
        <taxon>Thamnocephalis</taxon>
    </lineage>
</organism>
<comment type="catalytic activity">
    <reaction evidence="9">
        <text>(R)-mevalonate + 2 NADP(+) + CoA = (3S)-3-hydroxy-3-methylglutaryl-CoA + 2 NADPH + 2 H(+)</text>
        <dbReference type="Rhea" id="RHEA:15989"/>
        <dbReference type="ChEBI" id="CHEBI:15378"/>
        <dbReference type="ChEBI" id="CHEBI:36464"/>
        <dbReference type="ChEBI" id="CHEBI:43074"/>
        <dbReference type="ChEBI" id="CHEBI:57287"/>
        <dbReference type="ChEBI" id="CHEBI:57783"/>
        <dbReference type="ChEBI" id="CHEBI:58349"/>
        <dbReference type="EC" id="1.1.1.34"/>
    </reaction>
</comment>
<dbReference type="EC" id="1.1.1.34" evidence="9"/>
<feature type="transmembrane region" description="Helical" evidence="9">
    <location>
        <begin position="55"/>
        <end position="74"/>
    </location>
</feature>
<dbReference type="PROSITE" id="PS00318">
    <property type="entry name" value="HMG_COA_REDUCTASE_2"/>
    <property type="match status" value="1"/>
</dbReference>
<dbReference type="Pfam" id="PF00368">
    <property type="entry name" value="HMG-CoA_red"/>
    <property type="match status" value="1"/>
</dbReference>
<keyword evidence="8 9" id="KW-0472">Membrane</keyword>
<evidence type="ECO:0000259" key="11">
    <source>
        <dbReference type="PROSITE" id="PS50156"/>
    </source>
</evidence>
<feature type="transmembrane region" description="Helical" evidence="9">
    <location>
        <begin position="86"/>
        <end position="107"/>
    </location>
</feature>
<dbReference type="InterPro" id="IPR023282">
    <property type="entry name" value="HMG_CoA_Rdtase_N"/>
</dbReference>
<dbReference type="GO" id="GO:0005778">
    <property type="term" value="C:peroxisomal membrane"/>
    <property type="evidence" value="ECO:0007669"/>
    <property type="project" value="TreeGrafter"/>
</dbReference>
<keyword evidence="6 9" id="KW-1133">Transmembrane helix</keyword>
<evidence type="ECO:0000313" key="13">
    <source>
        <dbReference type="Proteomes" id="UP000271241"/>
    </source>
</evidence>
<gene>
    <name evidence="12" type="ORF">THASP1DRAFT_15384</name>
</gene>
<evidence type="ECO:0000256" key="5">
    <source>
        <dbReference type="ARBA" id="ARBA00022857"/>
    </source>
</evidence>
<evidence type="ECO:0000256" key="8">
    <source>
        <dbReference type="ARBA" id="ARBA00023136"/>
    </source>
</evidence>
<feature type="domain" description="SSD" evidence="11">
    <location>
        <begin position="54"/>
        <end position="221"/>
    </location>
</feature>
<dbReference type="UniPathway" id="UPA00058">
    <property type="reaction ID" value="UER00103"/>
</dbReference>
<keyword evidence="13" id="KW-1185">Reference proteome</keyword>
<dbReference type="STRING" id="78915.A0A4P9XRD4"/>
<dbReference type="GO" id="GO:0008299">
    <property type="term" value="P:isoprenoid biosynthetic process"/>
    <property type="evidence" value="ECO:0007669"/>
    <property type="project" value="InterPro"/>
</dbReference>
<evidence type="ECO:0000256" key="3">
    <source>
        <dbReference type="ARBA" id="ARBA00022692"/>
    </source>
</evidence>
<evidence type="ECO:0000256" key="6">
    <source>
        <dbReference type="ARBA" id="ARBA00022989"/>
    </source>
</evidence>
<dbReference type="GO" id="GO:0005789">
    <property type="term" value="C:endoplasmic reticulum membrane"/>
    <property type="evidence" value="ECO:0007669"/>
    <property type="project" value="UniProtKB-SubCell"/>
</dbReference>
<dbReference type="InterPro" id="IPR002202">
    <property type="entry name" value="HMG_CoA_Rdtase"/>
</dbReference>
<dbReference type="PROSITE" id="PS01192">
    <property type="entry name" value="HMG_COA_REDUCTASE_3"/>
    <property type="match status" value="1"/>
</dbReference>
<dbReference type="InterPro" id="IPR023076">
    <property type="entry name" value="HMG_CoA_Rdtase_CS"/>
</dbReference>
<evidence type="ECO:0000313" key="12">
    <source>
        <dbReference type="EMBL" id="RKP08644.1"/>
    </source>
</evidence>
<dbReference type="FunFam" id="1.10.3270.10:FF:000001">
    <property type="entry name" value="3-hydroxy-3-methylglutaryl coenzyme A reductase"/>
    <property type="match status" value="1"/>
</dbReference>
<evidence type="ECO:0000256" key="1">
    <source>
        <dbReference type="ARBA" id="ARBA00004477"/>
    </source>
</evidence>
<dbReference type="PROSITE" id="PS50156">
    <property type="entry name" value="SSD"/>
    <property type="match status" value="1"/>
</dbReference>
<feature type="transmembrane region" description="Helical" evidence="9">
    <location>
        <begin position="280"/>
        <end position="302"/>
    </location>
</feature>
<dbReference type="OrthoDB" id="310654at2759"/>
<dbReference type="EMBL" id="KZ992582">
    <property type="protein sequence ID" value="RKP08644.1"/>
    <property type="molecule type" value="Genomic_DNA"/>
</dbReference>
<dbReference type="AlphaFoldDB" id="A0A4P9XRD4"/>
<evidence type="ECO:0000256" key="2">
    <source>
        <dbReference type="ARBA" id="ARBA00007661"/>
    </source>
</evidence>
<dbReference type="PANTHER" id="PTHR10572:SF24">
    <property type="entry name" value="3-HYDROXY-3-METHYLGLUTARYL-COENZYME A REDUCTASE"/>
    <property type="match status" value="1"/>
</dbReference>
<dbReference type="InterPro" id="IPR023074">
    <property type="entry name" value="HMG_CoA_Rdtase_cat_sf"/>
</dbReference>
<dbReference type="CDD" id="cd00643">
    <property type="entry name" value="HMG-CoA_reductase_classI"/>
    <property type="match status" value="1"/>
</dbReference>
<dbReference type="GO" id="GO:0015936">
    <property type="term" value="P:coenzyme A metabolic process"/>
    <property type="evidence" value="ECO:0007669"/>
    <property type="project" value="InterPro"/>
</dbReference>
<name>A0A4P9XRD4_9FUNG</name>
<evidence type="ECO:0000256" key="9">
    <source>
        <dbReference type="RuleBase" id="RU361219"/>
    </source>
</evidence>
<keyword evidence="5 9" id="KW-0521">NADP</keyword>
<feature type="region of interest" description="Disordered" evidence="10">
    <location>
        <begin position="237"/>
        <end position="266"/>
    </location>
</feature>
<proteinExistence type="inferred from homology"/>
<protein>
    <recommendedName>
        <fullName evidence="9">3-hydroxy-3-methylglutaryl coenzyme A reductase</fullName>
        <shortName evidence="9">HMG-CoA reductase</shortName>
        <ecNumber evidence="9">1.1.1.34</ecNumber>
    </recommendedName>
</protein>
<dbReference type="Pfam" id="PF12349">
    <property type="entry name" value="Sterol-sensing"/>
    <property type="match status" value="1"/>
</dbReference>
<evidence type="ECO:0000256" key="10">
    <source>
        <dbReference type="SAM" id="MobiDB-lite"/>
    </source>
</evidence>
<sequence length="937" mass="99090">MQLETASHLNGEEVGSRRRVLAGQTTSFANWALAALREVSLNIAAGLRKAGTIELAVVFTGYLLLHITIGTLFYKMRRIGSRWTLGLAAICSSVSAFLMALCAVGALGYSVDLVFFSEAIPFLVVTVGFEKPYTLAKAVLTFKPTTPGASQDEHAAERQTCAGLDKVLPRLLRDYLFEISVLGFGIVSGVPGLSVFCLVCAFTLLFDCLLQFTLFVAVLALKCELMLVRREHEQARAGGSTAATADGNSTALLRDPDDNTEGSEAKQDVTQSVAVARFKLIMIILFLGMHIFNICSAFHGHLPGASASVSAFDMLLPDAAHLNPESPGVRGPLAALTTEHRRSGDTRGLLVELTTPIAFQTQSLDAEFSLADSLVTLLIESFGGPLRGHARNASYEQWLAVALCLSLTVNWYLYSGNKKHSTTEPRSDKAAAAAISSLSTPASTAAAPAVRSAPRVPVAKTVTEPAPAQEVQMYKRGTPEDIRALDECVELLASDPAALTDEEVIHLVQSGKLPGYALEKRLGDFVRAVKIRRAVVSRASTTGTLEDSMLPVDHYDYTRVFGQCCENVIGYTPIPIGVAGPIRIDGKMYHIPMTTTEGCLIASASRGCKAITAGGGASTVVVADGMTRGPAIEFPCVTRAAEFKRWMDSEEGFATVCDAFNSTSRFARLQSAKVTIAGTLVFVRFKATTGDAMGMNMISKGVEKALTMLGELFEDMCIVSISGNTCSDKKPAAINWIEGRGKSTIAECVVPGQVVRSVLKTTVDDLVRLNTSKNLIGSAVAGSVGGFNAHASNILTAIYLATGQDPAQNVESSQCMTLMRAVNDGQDLHLTCTMPCIEVGTIGGGTQLPAQAACLEMLGVRGAHATIPGDNARQLARIICASVMAGELSLCAALAAGHLVKSHMAHNRAKPAAPAAAVTSPETAQAPGPEPGSCLRS</sequence>
<dbReference type="PANTHER" id="PTHR10572">
    <property type="entry name" value="3-HYDROXY-3-METHYLGLUTARYL-COENZYME A REDUCTASE"/>
    <property type="match status" value="1"/>
</dbReference>
<dbReference type="PROSITE" id="PS00066">
    <property type="entry name" value="HMG_COA_REDUCTASE_1"/>
    <property type="match status" value="1"/>
</dbReference>
<dbReference type="InterPro" id="IPR000731">
    <property type="entry name" value="SSD"/>
</dbReference>
<comment type="similarity">
    <text evidence="2 9">Belongs to the HMG-CoA reductase family.</text>
</comment>
<dbReference type="Gene3D" id="3.90.770.10">
    <property type="entry name" value="3-hydroxy-3-methylglutaryl-coenzyme A Reductase, Chain A, domain 2"/>
    <property type="match status" value="1"/>
</dbReference>
<dbReference type="InterPro" id="IPR009023">
    <property type="entry name" value="HMG_CoA_Rdtase_NAD(P)-bd_sf"/>
</dbReference>
<comment type="pathway">
    <text evidence="9">Metabolic intermediate biosynthesis; (R)-mevalonate biosynthesis; (R)-mevalonate from acetyl-CoA: step 3/3.</text>
</comment>
<reference evidence="13" key="1">
    <citation type="journal article" date="2018" name="Nat. Microbiol.">
        <title>Leveraging single-cell genomics to expand the fungal tree of life.</title>
        <authorList>
            <person name="Ahrendt S.R."/>
            <person name="Quandt C.A."/>
            <person name="Ciobanu D."/>
            <person name="Clum A."/>
            <person name="Salamov A."/>
            <person name="Andreopoulos B."/>
            <person name="Cheng J.F."/>
            <person name="Woyke T."/>
            <person name="Pelin A."/>
            <person name="Henrissat B."/>
            <person name="Reynolds N.K."/>
            <person name="Benny G.L."/>
            <person name="Smith M.E."/>
            <person name="James T.Y."/>
            <person name="Grigoriev I.V."/>
        </authorList>
    </citation>
    <scope>NUCLEOTIDE SEQUENCE [LARGE SCALE GENOMIC DNA]</scope>
    <source>
        <strain evidence="13">RSA 1356</strain>
    </source>
</reference>